<gene>
    <name evidence="1" type="ORF">V2J94_30010</name>
</gene>
<evidence type="ECO:0000313" key="2">
    <source>
        <dbReference type="Proteomes" id="UP001354709"/>
    </source>
</evidence>
<protein>
    <submittedName>
        <fullName evidence="1">Uncharacterized protein</fullName>
    </submittedName>
</protein>
<proteinExistence type="predicted"/>
<comment type="caution">
    <text evidence="1">The sequence shown here is derived from an EMBL/GenBank/DDBJ whole genome shotgun (WGS) entry which is preliminary data.</text>
</comment>
<accession>A0ABU7Q487</accession>
<sequence length="111" mass="11846">MPGGLLTHDRLQRTGQRGPVEVGVADQPVQGALEHHHVPVVRDDRGGLLGDLDGRPDGVRHRARLGHRGQRVGVRLGEVVRAGAEQVAVRATRPGLIRASTSPAATVPWKT</sequence>
<evidence type="ECO:0000313" key="1">
    <source>
        <dbReference type="EMBL" id="MEE4596080.1"/>
    </source>
</evidence>
<dbReference type="RefSeq" id="WP_330812570.1">
    <property type="nucleotide sequence ID" value="NZ_JAZBJO010000023.1"/>
</dbReference>
<dbReference type="Proteomes" id="UP001354709">
    <property type="component" value="Unassembled WGS sequence"/>
</dbReference>
<dbReference type="EMBL" id="JAZBJO010000023">
    <property type="protein sequence ID" value="MEE4596080.1"/>
    <property type="molecule type" value="Genomic_DNA"/>
</dbReference>
<organism evidence="1 2">
    <name type="scientific">Streptomyces asiaticus subsp. ignotus</name>
    <dbReference type="NCBI Taxonomy" id="3098222"/>
    <lineage>
        <taxon>Bacteria</taxon>
        <taxon>Bacillati</taxon>
        <taxon>Actinomycetota</taxon>
        <taxon>Actinomycetes</taxon>
        <taxon>Kitasatosporales</taxon>
        <taxon>Streptomycetaceae</taxon>
        <taxon>Streptomyces</taxon>
        <taxon>Streptomyces violaceusniger group</taxon>
    </lineage>
</organism>
<keyword evidence="2" id="KW-1185">Reference proteome</keyword>
<reference evidence="1 2" key="1">
    <citation type="submission" date="2023-11" db="EMBL/GenBank/DDBJ databases">
        <title>30 novel species of actinomycetes from the DSMZ collection.</title>
        <authorList>
            <person name="Nouioui I."/>
        </authorList>
    </citation>
    <scope>NUCLEOTIDE SEQUENCE [LARGE SCALE GENOMIC DNA]</scope>
    <source>
        <strain evidence="1 2">DSM 41524</strain>
    </source>
</reference>
<name>A0ABU7Q487_9ACTN</name>